<reference evidence="2 3" key="1">
    <citation type="submission" date="2022-02" db="EMBL/GenBank/DDBJ databases">
        <title>The car tank lid bacteriome: a reservoir of bacteria with potential in bioremediation of fuel.</title>
        <authorList>
            <person name="Vidal-Verdu A."/>
            <person name="Gomez-Martinez D."/>
            <person name="Latorre-Perez A."/>
            <person name="Pereto J."/>
            <person name="Porcar M."/>
        </authorList>
    </citation>
    <scope>NUCLEOTIDE SEQUENCE [LARGE SCALE GENOMIC DNA]</scope>
    <source>
        <strain evidence="2 3">4D.3</strain>
    </source>
</reference>
<dbReference type="Pfam" id="PF16571">
    <property type="entry name" value="FBP_C"/>
    <property type="match status" value="1"/>
</dbReference>
<dbReference type="EMBL" id="JALQCY010000003">
    <property type="protein sequence ID" value="MCK9794302.1"/>
    <property type="molecule type" value="Genomic_DNA"/>
</dbReference>
<evidence type="ECO:0000259" key="1">
    <source>
        <dbReference type="Pfam" id="PF16571"/>
    </source>
</evidence>
<dbReference type="InterPro" id="IPR032330">
    <property type="entry name" value="EF-G-binding_C"/>
</dbReference>
<keyword evidence="3" id="KW-1185">Reference proteome</keyword>
<evidence type="ECO:0000313" key="3">
    <source>
        <dbReference type="Proteomes" id="UP001651050"/>
    </source>
</evidence>
<comment type="caution">
    <text evidence="2">The sequence shown here is derived from an EMBL/GenBank/DDBJ whole genome shotgun (WGS) entry which is preliminary data.</text>
</comment>
<organism evidence="2 3">
    <name type="scientific">Isoptericola peretonis</name>
    <dbReference type="NCBI Taxonomy" id="2918523"/>
    <lineage>
        <taxon>Bacteria</taxon>
        <taxon>Bacillati</taxon>
        <taxon>Actinomycetota</taxon>
        <taxon>Actinomycetes</taxon>
        <taxon>Micrococcales</taxon>
        <taxon>Promicromonosporaceae</taxon>
        <taxon>Isoptericola</taxon>
    </lineage>
</organism>
<dbReference type="RefSeq" id="WP_416344147.1">
    <property type="nucleotide sequence ID" value="NZ_JALQCY010000003.1"/>
</dbReference>
<dbReference type="Proteomes" id="UP001651050">
    <property type="component" value="Unassembled WGS sequence"/>
</dbReference>
<gene>
    <name evidence="2" type="ORF">M1843_11155</name>
</gene>
<name>A0ABT0J473_9MICO</name>
<evidence type="ECO:0000313" key="2">
    <source>
        <dbReference type="EMBL" id="MCK9794302.1"/>
    </source>
</evidence>
<proteinExistence type="predicted"/>
<protein>
    <submittedName>
        <fullName evidence="2">FBP domain-containing protein</fullName>
    </submittedName>
</protein>
<accession>A0ABT0J473</accession>
<sequence>MTPLTEQQLRASLVNATRSERQRMIVPDLASMTETDWDRLDYLGWHDRKQPLSAYVVMTLDDAADAEPVGVLLRATERTGPRRAAMCAWCEDVVETRDVQLFVAKRGGAAGRKGDTIGTLICGDFRCSRNARRRPTLAEAGRDDEAVRAAIVERRVEGLRKRTRRFLDEVRSTA</sequence>
<feature type="domain" description="Elongation factor G-binding protein C-terminal treble-clef zinc-finger" evidence="1">
    <location>
        <begin position="8"/>
        <end position="170"/>
    </location>
</feature>